<proteinExistence type="predicted"/>
<dbReference type="SUPFAM" id="SSF46689">
    <property type="entry name" value="Homeodomain-like"/>
    <property type="match status" value="1"/>
</dbReference>
<sequence length="143" mass="16445">MVEIKLTEGELKLLRGFVKKGRKSARELTRAHILLLANRQKGDTEIAEILDVGRNTVWRTKKRYRVEGLQSALTEKPRSGQPPKYTKRHEAEIIALACTKSPDGRKRWALTLLTEELRKMDGLETINRESVRLILKKTKQSRG</sequence>
<evidence type="ECO:0000313" key="1">
    <source>
        <dbReference type="EMBL" id="QNO50751.1"/>
    </source>
</evidence>
<protein>
    <recommendedName>
        <fullName evidence="2">Transposase</fullName>
    </recommendedName>
</protein>
<dbReference type="EMBL" id="MT631450">
    <property type="protein sequence ID" value="QNO50751.1"/>
    <property type="molecule type" value="Genomic_DNA"/>
</dbReference>
<organism evidence="1">
    <name type="scientific">Candidatus Methanophagaceae archaeon ANME-1 ERB6</name>
    <dbReference type="NCBI Taxonomy" id="2759912"/>
    <lineage>
        <taxon>Archaea</taxon>
        <taxon>Methanobacteriati</taxon>
        <taxon>Methanobacteriota</taxon>
        <taxon>Stenosarchaea group</taxon>
        <taxon>Methanomicrobia</taxon>
        <taxon>Candidatus Methanophagales</taxon>
        <taxon>Candidatus Methanophagaceae</taxon>
    </lineage>
</organism>
<evidence type="ECO:0008006" key="2">
    <source>
        <dbReference type="Google" id="ProtNLM"/>
    </source>
</evidence>
<accession>A0A7G9YRW7</accession>
<reference evidence="1" key="1">
    <citation type="submission" date="2020-06" db="EMBL/GenBank/DDBJ databases">
        <title>Unique genomic features of the anaerobic methanotrophic archaea.</title>
        <authorList>
            <person name="Chadwick G.L."/>
            <person name="Skennerton C.T."/>
            <person name="Laso-Perez R."/>
            <person name="Leu A.O."/>
            <person name="Speth D.R."/>
            <person name="Yu H."/>
            <person name="Morgan-Lang C."/>
            <person name="Hatzenpichler R."/>
            <person name="Goudeau D."/>
            <person name="Malmstrom R."/>
            <person name="Brazelton W.J."/>
            <person name="Woyke T."/>
            <person name="Hallam S.J."/>
            <person name="Tyson G.W."/>
            <person name="Wegener G."/>
            <person name="Boetius A."/>
            <person name="Orphan V."/>
        </authorList>
    </citation>
    <scope>NUCLEOTIDE SEQUENCE</scope>
</reference>
<dbReference type="AlphaFoldDB" id="A0A7G9YRW7"/>
<dbReference type="InterPro" id="IPR009057">
    <property type="entry name" value="Homeodomain-like_sf"/>
</dbReference>
<gene>
    <name evidence="1" type="ORF">HAICDJOK_00011</name>
</gene>
<dbReference type="Pfam" id="PF13565">
    <property type="entry name" value="HTH_32"/>
    <property type="match status" value="1"/>
</dbReference>
<name>A0A7G9YRW7_9EURY</name>